<evidence type="ECO:0000256" key="2">
    <source>
        <dbReference type="SAM" id="SignalP"/>
    </source>
</evidence>
<reference evidence="4 5" key="1">
    <citation type="journal article" date="2021" name="BMC Genomics">
        <title>Datura genome reveals duplications of psychoactive alkaloid biosynthetic genes and high mutation rate following tissue culture.</title>
        <authorList>
            <person name="Rajewski A."/>
            <person name="Carter-House D."/>
            <person name="Stajich J."/>
            <person name="Litt A."/>
        </authorList>
    </citation>
    <scope>NUCLEOTIDE SEQUENCE [LARGE SCALE GENOMIC DNA]</scope>
    <source>
        <strain evidence="4">AR-01</strain>
    </source>
</reference>
<feature type="signal peptide" evidence="2">
    <location>
        <begin position="1"/>
        <end position="24"/>
    </location>
</feature>
<comment type="caution">
    <text evidence="4">The sequence shown here is derived from an EMBL/GenBank/DDBJ whole genome shotgun (WGS) entry which is preliminary data.</text>
</comment>
<sequence length="172" mass="19120">MDGKHYCSCFILLFFFSLVPGALTSASLLDGIFVYSISTGRNLLQLQEEKACPVSFKFQNYTIITSRCKPPEYPEKQCCDAFLQFACPFVEILNNSSNNCLKPMFNYINDRGNYPEGLFAMCKGTKEGLICPALAPLQSTDDTNSSQINCKLSPVLMIATAFMGVLMLVLLF</sequence>
<keyword evidence="1" id="KW-0472">Membrane</keyword>
<keyword evidence="5" id="KW-1185">Reference proteome</keyword>
<dbReference type="PANTHER" id="PTHR31533:SF35">
    <property type="entry name" value="GPI-ANCHORED PROTEIN LLG2-RELATED"/>
    <property type="match status" value="1"/>
</dbReference>
<dbReference type="PANTHER" id="PTHR31533">
    <property type="entry name" value="GPI-ANCHORED PROTEIN LLG1-RELATED-RELATED"/>
    <property type="match status" value="1"/>
</dbReference>
<feature type="domain" description="GPI-anchored protein LLG1-like" evidence="3">
    <location>
        <begin position="54"/>
        <end position="129"/>
    </location>
</feature>
<dbReference type="InterPro" id="IPR058888">
    <property type="entry name" value="LLG1-like"/>
</dbReference>
<evidence type="ECO:0000313" key="5">
    <source>
        <dbReference type="Proteomes" id="UP000823775"/>
    </source>
</evidence>
<feature type="chain" id="PRO_5046269523" description="GPI-anchored protein LLG1-like domain-containing protein" evidence="2">
    <location>
        <begin position="25"/>
        <end position="172"/>
    </location>
</feature>
<evidence type="ECO:0000256" key="1">
    <source>
        <dbReference type="SAM" id="Phobius"/>
    </source>
</evidence>
<dbReference type="InterPro" id="IPR039307">
    <property type="entry name" value="LORELEI-like"/>
</dbReference>
<evidence type="ECO:0000259" key="3">
    <source>
        <dbReference type="Pfam" id="PF26578"/>
    </source>
</evidence>
<evidence type="ECO:0000313" key="4">
    <source>
        <dbReference type="EMBL" id="MCD7467517.1"/>
    </source>
</evidence>
<keyword evidence="1" id="KW-0812">Transmembrane</keyword>
<feature type="transmembrane region" description="Helical" evidence="1">
    <location>
        <begin position="152"/>
        <end position="171"/>
    </location>
</feature>
<dbReference type="Pfam" id="PF26578">
    <property type="entry name" value="LLG1"/>
    <property type="match status" value="1"/>
</dbReference>
<keyword evidence="1" id="KW-1133">Transmembrane helix</keyword>
<protein>
    <recommendedName>
        <fullName evidence="3">GPI-anchored protein LLG1-like domain-containing protein</fullName>
    </recommendedName>
</protein>
<dbReference type="EMBL" id="JACEIK010001239">
    <property type="protein sequence ID" value="MCD7467517.1"/>
    <property type="molecule type" value="Genomic_DNA"/>
</dbReference>
<gene>
    <name evidence="4" type="ORF">HAX54_004990</name>
</gene>
<organism evidence="4 5">
    <name type="scientific">Datura stramonium</name>
    <name type="common">Jimsonweed</name>
    <name type="synonym">Common thornapple</name>
    <dbReference type="NCBI Taxonomy" id="4076"/>
    <lineage>
        <taxon>Eukaryota</taxon>
        <taxon>Viridiplantae</taxon>
        <taxon>Streptophyta</taxon>
        <taxon>Embryophyta</taxon>
        <taxon>Tracheophyta</taxon>
        <taxon>Spermatophyta</taxon>
        <taxon>Magnoliopsida</taxon>
        <taxon>eudicotyledons</taxon>
        <taxon>Gunneridae</taxon>
        <taxon>Pentapetalae</taxon>
        <taxon>asterids</taxon>
        <taxon>lamiids</taxon>
        <taxon>Solanales</taxon>
        <taxon>Solanaceae</taxon>
        <taxon>Solanoideae</taxon>
        <taxon>Datureae</taxon>
        <taxon>Datura</taxon>
    </lineage>
</organism>
<dbReference type="Proteomes" id="UP000823775">
    <property type="component" value="Unassembled WGS sequence"/>
</dbReference>
<keyword evidence="2" id="KW-0732">Signal</keyword>
<proteinExistence type="predicted"/>
<name>A0ABS8T7Y7_DATST</name>
<accession>A0ABS8T7Y7</accession>